<dbReference type="AlphaFoldDB" id="A0A151WQP3"/>
<dbReference type="EMBL" id="KQ982821">
    <property type="protein sequence ID" value="KYQ50186.1"/>
    <property type="molecule type" value="Genomic_DNA"/>
</dbReference>
<feature type="region of interest" description="Disordered" evidence="1">
    <location>
        <begin position="1"/>
        <end position="35"/>
    </location>
</feature>
<feature type="compositionally biased region" description="Basic and acidic residues" evidence="1">
    <location>
        <begin position="185"/>
        <end position="199"/>
    </location>
</feature>
<sequence length="797" mass="89398">MSSGRKATRPVRQLSLQQPVPRRQHIRRQRSAEDDCSKSLQIYANPIARGRLGANATEKPKVRVAWGDDRHGCDNLAEVEVVARQIPSRSRPTTGRSGRTYATTEKASILYSRQELAERLRLAWKHREQNKANIDIFLAHGMAVEERCDSQLSMSIPSTPLSRKPNTIQDEGKSQQNLIAPSNLRDQEKETHEDHDKGDERLCETKLESAFRLIENNLLTKGDEKTAETMEKEGRDNEKPDLLDNVDIEEEKKKKTRINIDCTNLHLPTTDQSQPSSTFSLLKMENADPAKTNADFSLAKQKRASFHSGTNRAFLVPMVEKSPKGLEAKSKLAPTKSIEIRCASADKTTMRSPIDKNVILTRSSSTASLEKAKRTNSAPPQRRNLASATRVQVNIVIDAPSLADEATDKSIVCEKMQDGKDAVEKYEDCAMKISRGERSIRSAPLKRRSRSAKRRFLASSGPGKDEDRGGRGKAFMDPKTSDVITMVSLVSSADSDSDVENSPGDDKLINELRSKLPTTPIIKTSINPNPVTTRKPIKSDMRKTMFYTFYLSLYINQIIDCTNNGPPSTGRAIYAMHREDIMIDRVGLIGLPVSFQRDSFDEEPTKEEKRISNVQLPRFGLAVNITHGNNSEDVEEQDSRTVIDSVIAIPTLVIEPVLIQKKIVPEAPLTDREKRCLAVPIGDLHDKKRKLLRTRSTPSRPIVAERTINVPMETKEQRISLAIPRVDLVAIPAPSIDTSLLKVEQFPKETIPAKETPPEVILPSEPHFQTTKEKECWHLYRRMCDKGVCVSFDTVLR</sequence>
<protein>
    <submittedName>
        <fullName evidence="2">Uncharacterized protein</fullName>
    </submittedName>
</protein>
<accession>A0A151WQP3</accession>
<feature type="region of interest" description="Disordered" evidence="1">
    <location>
        <begin position="154"/>
        <end position="199"/>
    </location>
</feature>
<dbReference type="STRING" id="64791.A0A151WQP3"/>
<keyword evidence="3" id="KW-1185">Reference proteome</keyword>
<feature type="compositionally biased region" description="Polar residues" evidence="1">
    <location>
        <begin position="375"/>
        <end position="386"/>
    </location>
</feature>
<feature type="region of interest" description="Disordered" evidence="1">
    <location>
        <begin position="440"/>
        <end position="477"/>
    </location>
</feature>
<name>A0A151WQP3_9HYME</name>
<feature type="region of interest" description="Disordered" evidence="1">
    <location>
        <begin position="365"/>
        <end position="386"/>
    </location>
</feature>
<feature type="compositionally biased region" description="Basic residues" evidence="1">
    <location>
        <begin position="444"/>
        <end position="456"/>
    </location>
</feature>
<reference evidence="2 3" key="1">
    <citation type="submission" date="2015-09" db="EMBL/GenBank/DDBJ databases">
        <title>Trachymyrmex zeteki WGS genome.</title>
        <authorList>
            <person name="Nygaard S."/>
            <person name="Hu H."/>
            <person name="Boomsma J."/>
            <person name="Zhang G."/>
        </authorList>
    </citation>
    <scope>NUCLEOTIDE SEQUENCE [LARGE SCALE GENOMIC DNA]</scope>
    <source>
        <strain evidence="2">Tzet28-1</strain>
        <tissue evidence="2">Whole body</tissue>
    </source>
</reference>
<evidence type="ECO:0000256" key="1">
    <source>
        <dbReference type="SAM" id="MobiDB-lite"/>
    </source>
</evidence>
<dbReference type="Proteomes" id="UP000075809">
    <property type="component" value="Unassembled WGS sequence"/>
</dbReference>
<organism evidence="2 3">
    <name type="scientific">Mycetomoellerius zeteki</name>
    <dbReference type="NCBI Taxonomy" id="64791"/>
    <lineage>
        <taxon>Eukaryota</taxon>
        <taxon>Metazoa</taxon>
        <taxon>Ecdysozoa</taxon>
        <taxon>Arthropoda</taxon>
        <taxon>Hexapoda</taxon>
        <taxon>Insecta</taxon>
        <taxon>Pterygota</taxon>
        <taxon>Neoptera</taxon>
        <taxon>Endopterygota</taxon>
        <taxon>Hymenoptera</taxon>
        <taxon>Apocrita</taxon>
        <taxon>Aculeata</taxon>
        <taxon>Formicoidea</taxon>
        <taxon>Formicidae</taxon>
        <taxon>Myrmicinae</taxon>
        <taxon>Mycetomoellerius</taxon>
    </lineage>
</organism>
<evidence type="ECO:0000313" key="2">
    <source>
        <dbReference type="EMBL" id="KYQ50186.1"/>
    </source>
</evidence>
<gene>
    <name evidence="2" type="ORF">ALC60_10755</name>
</gene>
<feature type="compositionally biased region" description="Polar residues" evidence="1">
    <location>
        <begin position="154"/>
        <end position="180"/>
    </location>
</feature>
<feature type="compositionally biased region" description="Basic and acidic residues" evidence="1">
    <location>
        <begin position="463"/>
        <end position="477"/>
    </location>
</feature>
<proteinExistence type="predicted"/>
<evidence type="ECO:0000313" key="3">
    <source>
        <dbReference type="Proteomes" id="UP000075809"/>
    </source>
</evidence>